<comment type="caution">
    <text evidence="1">The sequence shown here is derived from an EMBL/GenBank/DDBJ whole genome shotgun (WGS) entry which is preliminary data.</text>
</comment>
<proteinExistence type="predicted"/>
<accession>A0AAV5MMP6</accession>
<sequence length="43" mass="4821">MNQLNQTLVGVVKTQMIGTEVNLAEKKGLNFIHPQLLVRSLIM</sequence>
<organism evidence="1 2">
    <name type="scientific">Rubroshorea leprosula</name>
    <dbReference type="NCBI Taxonomy" id="152421"/>
    <lineage>
        <taxon>Eukaryota</taxon>
        <taxon>Viridiplantae</taxon>
        <taxon>Streptophyta</taxon>
        <taxon>Embryophyta</taxon>
        <taxon>Tracheophyta</taxon>
        <taxon>Spermatophyta</taxon>
        <taxon>Magnoliopsida</taxon>
        <taxon>eudicotyledons</taxon>
        <taxon>Gunneridae</taxon>
        <taxon>Pentapetalae</taxon>
        <taxon>rosids</taxon>
        <taxon>malvids</taxon>
        <taxon>Malvales</taxon>
        <taxon>Dipterocarpaceae</taxon>
        <taxon>Rubroshorea</taxon>
    </lineage>
</organism>
<protein>
    <submittedName>
        <fullName evidence="1">Uncharacterized protein</fullName>
    </submittedName>
</protein>
<reference evidence="1 2" key="1">
    <citation type="journal article" date="2021" name="Commun. Biol.">
        <title>The genome of Shorea leprosula (Dipterocarpaceae) highlights the ecological relevance of drought in aseasonal tropical rainforests.</title>
        <authorList>
            <person name="Ng K.K.S."/>
            <person name="Kobayashi M.J."/>
            <person name="Fawcett J.A."/>
            <person name="Hatakeyama M."/>
            <person name="Paape T."/>
            <person name="Ng C.H."/>
            <person name="Ang C.C."/>
            <person name="Tnah L.H."/>
            <person name="Lee C.T."/>
            <person name="Nishiyama T."/>
            <person name="Sese J."/>
            <person name="O'Brien M.J."/>
            <person name="Copetti D."/>
            <person name="Mohd Noor M.I."/>
            <person name="Ong R.C."/>
            <person name="Putra M."/>
            <person name="Sireger I.Z."/>
            <person name="Indrioko S."/>
            <person name="Kosugi Y."/>
            <person name="Izuno A."/>
            <person name="Isagi Y."/>
            <person name="Lee S.L."/>
            <person name="Shimizu K.K."/>
        </authorList>
    </citation>
    <scope>NUCLEOTIDE SEQUENCE [LARGE SCALE GENOMIC DNA]</scope>
    <source>
        <strain evidence="1">214</strain>
    </source>
</reference>
<dbReference type="EMBL" id="BPVZ01000364">
    <property type="protein sequence ID" value="GKV50414.1"/>
    <property type="molecule type" value="Genomic_DNA"/>
</dbReference>
<evidence type="ECO:0000313" key="1">
    <source>
        <dbReference type="EMBL" id="GKV50414.1"/>
    </source>
</evidence>
<gene>
    <name evidence="1" type="ORF">SLEP1_g57117</name>
</gene>
<dbReference type="AlphaFoldDB" id="A0AAV5MMP6"/>
<keyword evidence="2" id="KW-1185">Reference proteome</keyword>
<name>A0AAV5MMP6_9ROSI</name>
<dbReference type="Proteomes" id="UP001054252">
    <property type="component" value="Unassembled WGS sequence"/>
</dbReference>
<evidence type="ECO:0000313" key="2">
    <source>
        <dbReference type="Proteomes" id="UP001054252"/>
    </source>
</evidence>